<feature type="transmembrane region" description="Helical" evidence="1">
    <location>
        <begin position="54"/>
        <end position="78"/>
    </location>
</feature>
<evidence type="ECO:0000313" key="3">
    <source>
        <dbReference type="Proteomes" id="UP000095350"/>
    </source>
</evidence>
<keyword evidence="1" id="KW-0812">Transmembrane</keyword>
<keyword evidence="1" id="KW-1133">Transmembrane helix</keyword>
<keyword evidence="1" id="KW-0472">Membrane</keyword>
<dbReference type="AlphaFoldDB" id="A0A173TR30"/>
<dbReference type="Proteomes" id="UP000095350">
    <property type="component" value="Unassembled WGS sequence"/>
</dbReference>
<dbReference type="STRING" id="166486.ERS852572_01701"/>
<feature type="transmembrane region" description="Helical" evidence="1">
    <location>
        <begin position="20"/>
        <end position="42"/>
    </location>
</feature>
<feature type="transmembrane region" description="Helical" evidence="1">
    <location>
        <begin position="208"/>
        <end position="229"/>
    </location>
</feature>
<feature type="transmembrane region" description="Helical" evidence="1">
    <location>
        <begin position="123"/>
        <end position="144"/>
    </location>
</feature>
<feature type="transmembrane region" description="Helical" evidence="1">
    <location>
        <begin position="241"/>
        <end position="257"/>
    </location>
</feature>
<evidence type="ECO:0000256" key="1">
    <source>
        <dbReference type="SAM" id="Phobius"/>
    </source>
</evidence>
<feature type="transmembrane region" description="Helical" evidence="1">
    <location>
        <begin position="301"/>
        <end position="319"/>
    </location>
</feature>
<feature type="transmembrane region" description="Helical" evidence="1">
    <location>
        <begin position="84"/>
        <end position="103"/>
    </location>
</feature>
<sequence>MDMSCIAVSVIERGQKKLLLILKFLAMALMWYIAPVAAGYIAEQLLKEKRKRNLHRYLMGNMILFALFFLIAQIAIFYKLTLSVLTRIWMIVVALVLLIAIVMMIRNRKEIRLLPDTSEMKNIILAVIAILVLSAFSVVCVPADTDDYTVQSVLTMYTTDTLYVYSPTSGRTQMLSVEKELLDEMAGSPVDAYYAVCVEICRINPAKFIHLVIPFFVFPIYFCIYAAWADCLFQKDTKKKYLFMTVIWLLYITPLFMDKAFYYGIFQHGWNGQTLFFLGVLPWTVLQLLGEEKETRCFNEFGQIFMILTYAAVALSGQLMYRKGFFIVTFVWVSVVIMAGIMRWKNDSSI</sequence>
<gene>
    <name evidence="2" type="ORF">ERS852572_01701</name>
</gene>
<feature type="transmembrane region" description="Helical" evidence="1">
    <location>
        <begin position="325"/>
        <end position="344"/>
    </location>
</feature>
<evidence type="ECO:0000313" key="2">
    <source>
        <dbReference type="EMBL" id="CUN05382.1"/>
    </source>
</evidence>
<reference evidence="2 3" key="1">
    <citation type="submission" date="2015-09" db="EMBL/GenBank/DDBJ databases">
        <authorList>
            <consortium name="Pathogen Informatics"/>
        </authorList>
    </citation>
    <scope>NUCLEOTIDE SEQUENCE [LARGE SCALE GENOMIC DNA]</scope>
    <source>
        <strain evidence="2 3">2789STDY5834960</strain>
    </source>
</reference>
<organism evidence="2 3">
    <name type="scientific">Roseburia intestinalis</name>
    <dbReference type="NCBI Taxonomy" id="166486"/>
    <lineage>
        <taxon>Bacteria</taxon>
        <taxon>Bacillati</taxon>
        <taxon>Bacillota</taxon>
        <taxon>Clostridia</taxon>
        <taxon>Lachnospirales</taxon>
        <taxon>Lachnospiraceae</taxon>
        <taxon>Roseburia</taxon>
    </lineage>
</organism>
<proteinExistence type="predicted"/>
<dbReference type="InterPro" id="IPR045723">
    <property type="entry name" value="DUF6077"/>
</dbReference>
<dbReference type="EMBL" id="CYXZ01000011">
    <property type="protein sequence ID" value="CUN05382.1"/>
    <property type="molecule type" value="Genomic_DNA"/>
</dbReference>
<protein>
    <submittedName>
        <fullName evidence="2">Uncharacterized protein</fullName>
    </submittedName>
</protein>
<dbReference type="Pfam" id="PF19554">
    <property type="entry name" value="DUF6077"/>
    <property type="match status" value="1"/>
</dbReference>
<accession>A0A173TR30</accession>
<dbReference type="PaxDb" id="166486-ERS852572_01701"/>
<name>A0A173TR30_9FIRM</name>
<feature type="transmembrane region" description="Helical" evidence="1">
    <location>
        <begin position="269"/>
        <end position="289"/>
    </location>
</feature>